<accession>G5S0T3</accession>
<dbReference type="PATRIC" id="fig|913084.3.peg.3517"/>
<feature type="region of interest" description="Disordered" evidence="1">
    <location>
        <begin position="48"/>
        <end position="69"/>
    </location>
</feature>
<organism evidence="2 3">
    <name type="scientific">Salmonella enterica subsp. enterica serovar Urbana str. R8-2977</name>
    <dbReference type="NCBI Taxonomy" id="913084"/>
    <lineage>
        <taxon>Bacteria</taxon>
        <taxon>Pseudomonadati</taxon>
        <taxon>Pseudomonadota</taxon>
        <taxon>Gammaproteobacteria</taxon>
        <taxon>Enterobacterales</taxon>
        <taxon>Enterobacteriaceae</taxon>
        <taxon>Salmonella</taxon>
    </lineage>
</organism>
<sequence>MSVLPATAFHSGPLATTATGVPVNGFATAAVAVAGLTGVTVEGAGVLTSGFPPTGDGDAGTGKKHFSLS</sequence>
<reference evidence="2 3" key="1">
    <citation type="journal article" date="2011" name="BMC Genomics">
        <title>Genome sequencing reveals diversification of virulence factor content and possible host adaptation in distinct subpopulations of Salmonella enterica.</title>
        <authorList>
            <person name="den Bakker H.C."/>
            <person name="Moreno Switt A.I."/>
            <person name="Govoni G."/>
            <person name="Cummings C.A."/>
            <person name="Ranieri M.L."/>
            <person name="Degoricija L."/>
            <person name="Hoelzer K."/>
            <person name="Rodriguez-Rivera L.D."/>
            <person name="Brown S."/>
            <person name="Bolchacova E."/>
            <person name="Furtado M.R."/>
            <person name="Wiedmann M."/>
        </authorList>
    </citation>
    <scope>NUCLEOTIDE SEQUENCE [LARGE SCALE GENOMIC DNA]</scope>
    <source>
        <strain evidence="2 3">R8-2977</strain>
    </source>
</reference>
<evidence type="ECO:0000313" key="3">
    <source>
        <dbReference type="Proteomes" id="UP000004776"/>
    </source>
</evidence>
<protein>
    <submittedName>
        <fullName evidence="2">Uncharacterized protein</fullName>
    </submittedName>
</protein>
<dbReference type="Proteomes" id="UP000004776">
    <property type="component" value="Unassembled WGS sequence"/>
</dbReference>
<comment type="caution">
    <text evidence="2">The sequence shown here is derived from an EMBL/GenBank/DDBJ whole genome shotgun (WGS) entry which is preliminary data.</text>
</comment>
<proteinExistence type="predicted"/>
<dbReference type="AlphaFoldDB" id="G5S0T3"/>
<dbReference type="EMBL" id="AFCW01001805">
    <property type="protein sequence ID" value="EHC99600.1"/>
    <property type="molecule type" value="Genomic_DNA"/>
</dbReference>
<evidence type="ECO:0000256" key="1">
    <source>
        <dbReference type="SAM" id="MobiDB-lite"/>
    </source>
</evidence>
<gene>
    <name evidence="2" type="ORF">LTSEURB_4794</name>
</gene>
<evidence type="ECO:0000313" key="2">
    <source>
        <dbReference type="EMBL" id="EHC99600.1"/>
    </source>
</evidence>
<name>G5S0T3_SALET</name>